<evidence type="ECO:0000259" key="2">
    <source>
        <dbReference type="Pfam" id="PF01936"/>
    </source>
</evidence>
<dbReference type="InterPro" id="IPR021139">
    <property type="entry name" value="NYN"/>
</dbReference>
<dbReference type="PANTHER" id="PTHR14379">
    <property type="entry name" value="LIMKAIN B LKAP"/>
    <property type="match status" value="1"/>
</dbReference>
<dbReference type="PANTHER" id="PTHR14379:SF84">
    <property type="entry name" value="NYN DOMAIN-CONTAINING PROTEIN"/>
    <property type="match status" value="1"/>
</dbReference>
<dbReference type="AlphaFoldDB" id="A0ABD1AG73"/>
<evidence type="ECO:0000256" key="1">
    <source>
        <dbReference type="SAM" id="MobiDB-lite"/>
    </source>
</evidence>
<gene>
    <name evidence="3" type="ORF">V5N11_002993</name>
</gene>
<feature type="domain" description="NYN" evidence="2">
    <location>
        <begin position="16"/>
        <end position="117"/>
    </location>
</feature>
<name>A0ABD1AG73_CARAN</name>
<keyword evidence="4" id="KW-1185">Reference proteome</keyword>
<dbReference type="Proteomes" id="UP001558713">
    <property type="component" value="Unassembled WGS sequence"/>
</dbReference>
<comment type="caution">
    <text evidence="3">The sequence shown here is derived from an EMBL/GenBank/DDBJ whole genome shotgun (WGS) entry which is preliminary data.</text>
</comment>
<dbReference type="CDD" id="cd10910">
    <property type="entry name" value="PIN_limkain_b1_N_like"/>
    <property type="match status" value="1"/>
</dbReference>
<dbReference type="InterPro" id="IPR024768">
    <property type="entry name" value="Marf1"/>
</dbReference>
<dbReference type="Pfam" id="PF01936">
    <property type="entry name" value="NYN"/>
    <property type="match status" value="1"/>
</dbReference>
<proteinExistence type="predicted"/>
<evidence type="ECO:0000313" key="4">
    <source>
        <dbReference type="Proteomes" id="UP001558713"/>
    </source>
</evidence>
<reference evidence="3 4" key="1">
    <citation type="submission" date="2024-04" db="EMBL/GenBank/DDBJ databases">
        <title>Genome assembly C_amara_ONT_v2.</title>
        <authorList>
            <person name="Yant L."/>
            <person name="Moore C."/>
            <person name="Slenker M."/>
        </authorList>
    </citation>
    <scope>NUCLEOTIDE SEQUENCE [LARGE SCALE GENOMIC DNA]</scope>
    <source>
        <tissue evidence="3">Leaf</tissue>
    </source>
</reference>
<accession>A0ABD1AG73</accession>
<dbReference type="EMBL" id="JBANAX010000659">
    <property type="protein sequence ID" value="KAL1198730.1"/>
    <property type="molecule type" value="Genomic_DNA"/>
</dbReference>
<sequence length="268" mass="30435">MTFHSQAKPEYAKSETMVWWDINSCPIPDGYDAGRVSPSIESALKNLGYSGPITITVFGNLEYTSAYILQRLSSTGIHVIHGLDARSILFDLLLGWQDDNPPPCSMMLISDKVDEFSMTLCRQQQIFGGYNLLLAYTSIPKYVSFLVTSAEWLWKSLLGADEMNSKQETRRHSVLHKCSETDEMDNKQQTGRDSLPRFVCTSCGFLCEIVERFTNHISREEHAQSETMLKISKMRDPEFEKYSTVESEASVNDEEECVPNKKQKKGSE</sequence>
<feature type="region of interest" description="Disordered" evidence="1">
    <location>
        <begin position="242"/>
        <end position="268"/>
    </location>
</feature>
<organism evidence="3 4">
    <name type="scientific">Cardamine amara subsp. amara</name>
    <dbReference type="NCBI Taxonomy" id="228776"/>
    <lineage>
        <taxon>Eukaryota</taxon>
        <taxon>Viridiplantae</taxon>
        <taxon>Streptophyta</taxon>
        <taxon>Embryophyta</taxon>
        <taxon>Tracheophyta</taxon>
        <taxon>Spermatophyta</taxon>
        <taxon>Magnoliopsida</taxon>
        <taxon>eudicotyledons</taxon>
        <taxon>Gunneridae</taxon>
        <taxon>Pentapetalae</taxon>
        <taxon>rosids</taxon>
        <taxon>malvids</taxon>
        <taxon>Brassicales</taxon>
        <taxon>Brassicaceae</taxon>
        <taxon>Cardamineae</taxon>
        <taxon>Cardamine</taxon>
    </lineage>
</organism>
<evidence type="ECO:0000313" key="3">
    <source>
        <dbReference type="EMBL" id="KAL1198730.1"/>
    </source>
</evidence>
<protein>
    <recommendedName>
        <fullName evidence="2">NYN domain-containing protein</fullName>
    </recommendedName>
</protein>